<evidence type="ECO:0000313" key="2">
    <source>
        <dbReference type="Proteomes" id="UP000248333"/>
    </source>
</evidence>
<organism evidence="1 2">
    <name type="scientific">Micromonospora arborensis</name>
    <dbReference type="NCBI Taxonomy" id="2116518"/>
    <lineage>
        <taxon>Bacteria</taxon>
        <taxon>Bacillati</taxon>
        <taxon>Actinomycetota</taxon>
        <taxon>Actinomycetes</taxon>
        <taxon>Micromonosporales</taxon>
        <taxon>Micromonosporaceae</taxon>
        <taxon>Micromonospora</taxon>
    </lineage>
</organism>
<reference evidence="1 2" key="1">
    <citation type="submission" date="2018-03" db="EMBL/GenBank/DDBJ databases">
        <title>Bioinformatic expansion and discovery of thiopeptide antibiotics.</title>
        <authorList>
            <person name="Schwalen C.J."/>
            <person name="Hudson G.A."/>
            <person name="Mitchell D.A."/>
        </authorList>
    </citation>
    <scope>NUCLEOTIDE SEQUENCE [LARGE SCALE GENOMIC DNA]</scope>
    <source>
        <strain evidence="1 2">NRRL 8041</strain>
    </source>
</reference>
<accession>A0A318NM39</accession>
<sequence length="89" mass="9539">MRRVGSAEKFSNAEAQLTVQIVAQGAHRVVVLGGHPVLRGRGSLPQTGERVEQAVGQAGLITLQAWSTAVGSTHSRLSDWLKRPCLEPK</sequence>
<dbReference type="EMBL" id="PYBV01000045">
    <property type="protein sequence ID" value="PYC65484.1"/>
    <property type="molecule type" value="Genomic_DNA"/>
</dbReference>
<evidence type="ECO:0000313" key="1">
    <source>
        <dbReference type="EMBL" id="PYC65484.1"/>
    </source>
</evidence>
<dbReference type="AlphaFoldDB" id="A0A318NM39"/>
<protein>
    <submittedName>
        <fullName evidence="1">Uncharacterized protein</fullName>
    </submittedName>
</protein>
<comment type="caution">
    <text evidence="1">The sequence shown here is derived from an EMBL/GenBank/DDBJ whole genome shotgun (WGS) entry which is preliminary data.</text>
</comment>
<proteinExistence type="predicted"/>
<dbReference type="Proteomes" id="UP000248333">
    <property type="component" value="Unassembled WGS sequence"/>
</dbReference>
<keyword evidence="2" id="KW-1185">Reference proteome</keyword>
<name>A0A318NM39_9ACTN</name>
<gene>
    <name evidence="1" type="ORF">C7C45_28585</name>
</gene>